<evidence type="ECO:0000256" key="2">
    <source>
        <dbReference type="ARBA" id="ARBA00022723"/>
    </source>
</evidence>
<dbReference type="GO" id="GO:0000166">
    <property type="term" value="F:nucleotide binding"/>
    <property type="evidence" value="ECO:0007669"/>
    <property type="project" value="UniProtKB-KW"/>
</dbReference>
<dbReference type="NCBIfam" id="TIGR00488">
    <property type="entry name" value="bis(5'-nucleosyl)-tetraphosphatase (symmetrical) YqeK"/>
    <property type="match status" value="1"/>
</dbReference>
<feature type="domain" description="HD/PDEase" evidence="7">
    <location>
        <begin position="14"/>
        <end position="142"/>
    </location>
</feature>
<evidence type="ECO:0000256" key="4">
    <source>
        <dbReference type="ARBA" id="ARBA00022801"/>
    </source>
</evidence>
<keyword evidence="9" id="KW-1185">Reference proteome</keyword>
<dbReference type="EC" id="3.6.1.41" evidence="1"/>
<organism evidence="8 9">
    <name type="scientific">Capillibacterium thermochitinicola</name>
    <dbReference type="NCBI Taxonomy" id="2699427"/>
    <lineage>
        <taxon>Bacteria</taxon>
        <taxon>Bacillati</taxon>
        <taxon>Bacillota</taxon>
        <taxon>Capillibacterium</taxon>
    </lineage>
</organism>
<evidence type="ECO:0000256" key="6">
    <source>
        <dbReference type="ARBA" id="ARBA00049417"/>
    </source>
</evidence>
<name>A0A8J6HT97_9FIRM</name>
<keyword evidence="4 8" id="KW-0378">Hydrolase</keyword>
<dbReference type="Pfam" id="PF01966">
    <property type="entry name" value="HD"/>
    <property type="match status" value="1"/>
</dbReference>
<dbReference type="CDD" id="cd00077">
    <property type="entry name" value="HDc"/>
    <property type="match status" value="1"/>
</dbReference>
<evidence type="ECO:0000256" key="1">
    <source>
        <dbReference type="ARBA" id="ARBA00012506"/>
    </source>
</evidence>
<dbReference type="Gene3D" id="1.10.3210.10">
    <property type="entry name" value="Hypothetical protein af1432"/>
    <property type="match status" value="1"/>
</dbReference>
<protein>
    <recommendedName>
        <fullName evidence="1">bis(5'-nucleosyl)-tetraphosphatase (symmetrical)</fullName>
        <ecNumber evidence="1">3.6.1.41</ecNumber>
    </recommendedName>
</protein>
<dbReference type="AlphaFoldDB" id="A0A8J6HT97"/>
<evidence type="ECO:0000259" key="7">
    <source>
        <dbReference type="SMART" id="SM00471"/>
    </source>
</evidence>
<dbReference type="SMART" id="SM00471">
    <property type="entry name" value="HDc"/>
    <property type="match status" value="1"/>
</dbReference>
<comment type="caution">
    <text evidence="8">The sequence shown here is derived from an EMBL/GenBank/DDBJ whole genome shotgun (WGS) entry which is preliminary data.</text>
</comment>
<dbReference type="NCBIfam" id="TIGR00277">
    <property type="entry name" value="HDIG"/>
    <property type="match status" value="1"/>
</dbReference>
<evidence type="ECO:0000256" key="3">
    <source>
        <dbReference type="ARBA" id="ARBA00022741"/>
    </source>
</evidence>
<evidence type="ECO:0000313" key="8">
    <source>
        <dbReference type="EMBL" id="MBA2133806.1"/>
    </source>
</evidence>
<dbReference type="InterPro" id="IPR006675">
    <property type="entry name" value="HDIG_dom"/>
</dbReference>
<dbReference type="PANTHER" id="PTHR35795">
    <property type="entry name" value="SLR1885 PROTEIN"/>
    <property type="match status" value="1"/>
</dbReference>
<dbReference type="EMBL" id="JAAKDE010000023">
    <property type="protein sequence ID" value="MBA2133806.1"/>
    <property type="molecule type" value="Genomic_DNA"/>
</dbReference>
<dbReference type="GO" id="GO:0008803">
    <property type="term" value="F:bis(5'-nucleosyl)-tetraphosphatase (symmetrical) activity"/>
    <property type="evidence" value="ECO:0007669"/>
    <property type="project" value="UniProtKB-EC"/>
</dbReference>
<proteinExistence type="predicted"/>
<dbReference type="SUPFAM" id="SSF109604">
    <property type="entry name" value="HD-domain/PDEase-like"/>
    <property type="match status" value="1"/>
</dbReference>
<evidence type="ECO:0000313" key="9">
    <source>
        <dbReference type="Proteomes" id="UP000657177"/>
    </source>
</evidence>
<keyword evidence="3" id="KW-0547">Nucleotide-binding</keyword>
<reference evidence="8" key="1">
    <citation type="submission" date="2020-06" db="EMBL/GenBank/DDBJ databases">
        <title>Novel chitinolytic bacterium.</title>
        <authorList>
            <person name="Ungkulpasvich U."/>
            <person name="Kosugi A."/>
            <person name="Uke A."/>
        </authorList>
    </citation>
    <scope>NUCLEOTIDE SEQUENCE</scope>
    <source>
        <strain evidence="8">UUS1-1</strain>
    </source>
</reference>
<comment type="catalytic activity">
    <reaction evidence="6">
        <text>P(1),P(4)-bis(5'-adenosyl) tetraphosphate + H2O = 2 ADP + 2 H(+)</text>
        <dbReference type="Rhea" id="RHEA:24252"/>
        <dbReference type="ChEBI" id="CHEBI:15377"/>
        <dbReference type="ChEBI" id="CHEBI:15378"/>
        <dbReference type="ChEBI" id="CHEBI:58141"/>
        <dbReference type="ChEBI" id="CHEBI:456216"/>
        <dbReference type="EC" id="3.6.1.41"/>
    </reaction>
</comment>
<dbReference type="InterPro" id="IPR006674">
    <property type="entry name" value="HD_domain"/>
</dbReference>
<dbReference type="Proteomes" id="UP000657177">
    <property type="component" value="Unassembled WGS sequence"/>
</dbReference>
<sequence>MNLETLSRKLSQTLSPPRFQHSLRVMNFARELARHYQIPEEPVAVAALMHDVAREKDGPEMLALASSYQIPILPLDKKAPVLLHGQVGAELLKREWAITAEPVLEAVAYHVTGAPKLGIVGELTIIADFAEPARQFFAAQVARELAFRNRLAALKYIYTQKIRYILDAGFLLHPLTLEARNMLLLNESGEE</sequence>
<accession>A0A8J6HT97</accession>
<gene>
    <name evidence="8" type="primary">yqeK</name>
    <name evidence="8" type="ORF">G5B42_09705</name>
</gene>
<dbReference type="InterPro" id="IPR003607">
    <property type="entry name" value="HD/PDEase_dom"/>
</dbReference>
<dbReference type="InterPro" id="IPR051094">
    <property type="entry name" value="Diverse_Catalytic_Enzymes"/>
</dbReference>
<keyword evidence="2" id="KW-0479">Metal-binding</keyword>
<keyword evidence="5" id="KW-0408">Iron</keyword>
<dbReference type="InterPro" id="IPR005249">
    <property type="entry name" value="YqeK"/>
</dbReference>
<dbReference type="GO" id="GO:0046872">
    <property type="term" value="F:metal ion binding"/>
    <property type="evidence" value="ECO:0007669"/>
    <property type="project" value="UniProtKB-KW"/>
</dbReference>
<dbReference type="PANTHER" id="PTHR35795:SF1">
    <property type="entry name" value="BIS(5'-NUCLEOSYL)-TETRAPHOSPHATASE, SYMMETRICAL"/>
    <property type="match status" value="1"/>
</dbReference>
<evidence type="ECO:0000256" key="5">
    <source>
        <dbReference type="ARBA" id="ARBA00023004"/>
    </source>
</evidence>